<protein>
    <submittedName>
        <fullName evidence="1">Uncharacterized protein</fullName>
    </submittedName>
</protein>
<evidence type="ECO:0000313" key="1">
    <source>
        <dbReference type="EMBL" id="EAU55896.1"/>
    </source>
</evidence>
<reference evidence="1 2" key="1">
    <citation type="submission" date="2006-09" db="EMBL/GenBank/DDBJ databases">
        <authorList>
            <person name="Emerson D."/>
            <person name="Ferriera S."/>
            <person name="Johnson J."/>
            <person name="Kravitz S."/>
            <person name="Halpern A."/>
            <person name="Remington K."/>
            <person name="Beeson K."/>
            <person name="Tran B."/>
            <person name="Rogers Y.-H."/>
            <person name="Friedman R."/>
            <person name="Venter J.C."/>
        </authorList>
    </citation>
    <scope>NUCLEOTIDE SEQUENCE [LARGE SCALE GENOMIC DNA]</scope>
    <source>
        <strain evidence="1 2">PV-1</strain>
    </source>
</reference>
<name>Q0F3P5_9PROT</name>
<dbReference type="AlphaFoldDB" id="Q0F3P5"/>
<comment type="caution">
    <text evidence="1">The sequence shown here is derived from an EMBL/GenBank/DDBJ whole genome shotgun (WGS) entry which is preliminary data.</text>
</comment>
<gene>
    <name evidence="1" type="ORF">SPV1_03728</name>
</gene>
<dbReference type="InParanoid" id="Q0F3P5"/>
<evidence type="ECO:0000313" key="2">
    <source>
        <dbReference type="Proteomes" id="UP000005297"/>
    </source>
</evidence>
<proteinExistence type="predicted"/>
<dbReference type="EMBL" id="AATS01000001">
    <property type="protein sequence ID" value="EAU55896.1"/>
    <property type="molecule type" value="Genomic_DNA"/>
</dbReference>
<accession>Q0F3P5</accession>
<sequence>MQEMTLLQYKGVSRQRGFVLTLNNIMNLFKMGRMTEWI</sequence>
<dbReference type="HOGENOM" id="CLU_3329833_0_0_0"/>
<keyword evidence="2" id="KW-1185">Reference proteome</keyword>
<dbReference type="Proteomes" id="UP000005297">
    <property type="component" value="Unassembled WGS sequence"/>
</dbReference>
<organism evidence="1 2">
    <name type="scientific">Mariprofundus ferrooxydans PV-1</name>
    <dbReference type="NCBI Taxonomy" id="314345"/>
    <lineage>
        <taxon>Bacteria</taxon>
        <taxon>Pseudomonadati</taxon>
        <taxon>Pseudomonadota</taxon>
        <taxon>Candidatius Mariprofundia</taxon>
        <taxon>Mariprofundales</taxon>
        <taxon>Mariprofundaceae</taxon>
        <taxon>Mariprofundus</taxon>
    </lineage>
</organism>